<evidence type="ECO:0000256" key="1">
    <source>
        <dbReference type="ARBA" id="ARBA00004571"/>
    </source>
</evidence>
<proteinExistence type="predicted"/>
<evidence type="ECO:0000259" key="9">
    <source>
        <dbReference type="Pfam" id="PF00593"/>
    </source>
</evidence>
<dbReference type="GO" id="GO:0044718">
    <property type="term" value="P:siderophore transmembrane transport"/>
    <property type="evidence" value="ECO:0007669"/>
    <property type="project" value="TreeGrafter"/>
</dbReference>
<organism evidence="10">
    <name type="scientific">marine metagenome</name>
    <dbReference type="NCBI Taxonomy" id="408172"/>
    <lineage>
        <taxon>unclassified sequences</taxon>
        <taxon>metagenomes</taxon>
        <taxon>ecological metagenomes</taxon>
    </lineage>
</organism>
<dbReference type="PANTHER" id="PTHR30069">
    <property type="entry name" value="TONB-DEPENDENT OUTER MEMBRANE RECEPTOR"/>
    <property type="match status" value="1"/>
</dbReference>
<keyword evidence="8" id="KW-0998">Cell outer membrane</keyword>
<keyword evidence="4" id="KW-0732">Signal</keyword>
<dbReference type="PANTHER" id="PTHR30069:SF29">
    <property type="entry name" value="HEMOGLOBIN AND HEMOGLOBIN-HAPTOGLOBIN-BINDING PROTEIN 1-RELATED"/>
    <property type="match status" value="1"/>
</dbReference>
<dbReference type="Pfam" id="PF00593">
    <property type="entry name" value="TonB_dep_Rec_b-barrel"/>
    <property type="match status" value="1"/>
</dbReference>
<sequence length="505" mass="58086">SQFDLLQKFNFKVSESAHLIFNFQHSKSSNIDRYDKLNEYNSSENLKYAQWYYGPQKRTLLSTAYNFSKNNNWLKRGAIVVAFQKINESRHNRKYQSLALNSQIEDVEVFSINADFIRRQTDFSSLSYGFEYTYNNVHSIAYGTNLTKQNNSISSINKSQSIFKIPTRYPSDGSNYSTAASYYEFRKDLSKNSNFNFGMRYTYTWLNASWLEEALIDANLNAIKTQNSSLTGSLGYVYRSNNDWQISTNFSSGFRSPNIDDMGKIRENRGILSIPNQHLKPEYAYNSELGFKKFYNNKGNVFSLNLYYTHITDHIIRDSFEILNDTSTEDPKTILYNSEEVKTMANINVGRAYIYGFSIDAEAAILKNLAFKSNITYTKGGSIKNPHPLPSISPLFGSFYLKWVNSNFKTQLSYKFSGPKNPENYSYGGEDGLEETPLLGYNDKDPDYYGTPSWGIFKISSSYKISNNLKATLIFDNLFDIHYREFASGISSPGRNLNIVLEHKF</sequence>
<evidence type="ECO:0000256" key="7">
    <source>
        <dbReference type="ARBA" id="ARBA00023170"/>
    </source>
</evidence>
<accession>A0A381PYE6</accession>
<dbReference type="InterPro" id="IPR000531">
    <property type="entry name" value="Beta-barrel_TonB"/>
</dbReference>
<name>A0A381PYE6_9ZZZZ</name>
<evidence type="ECO:0000256" key="6">
    <source>
        <dbReference type="ARBA" id="ARBA00023136"/>
    </source>
</evidence>
<protein>
    <recommendedName>
        <fullName evidence="9">TonB-dependent receptor-like beta-barrel domain-containing protein</fullName>
    </recommendedName>
</protein>
<keyword evidence="5" id="KW-0798">TonB box</keyword>
<dbReference type="GO" id="GO:0015344">
    <property type="term" value="F:siderophore uptake transmembrane transporter activity"/>
    <property type="evidence" value="ECO:0007669"/>
    <property type="project" value="TreeGrafter"/>
</dbReference>
<evidence type="ECO:0000256" key="4">
    <source>
        <dbReference type="ARBA" id="ARBA00022729"/>
    </source>
</evidence>
<feature type="domain" description="TonB-dependent receptor-like beta-barrel" evidence="9">
    <location>
        <begin position="24"/>
        <end position="478"/>
    </location>
</feature>
<dbReference type="PROSITE" id="PS52016">
    <property type="entry name" value="TONB_DEPENDENT_REC_3"/>
    <property type="match status" value="1"/>
</dbReference>
<dbReference type="SUPFAM" id="SSF56935">
    <property type="entry name" value="Porins"/>
    <property type="match status" value="1"/>
</dbReference>
<evidence type="ECO:0000256" key="5">
    <source>
        <dbReference type="ARBA" id="ARBA00023077"/>
    </source>
</evidence>
<keyword evidence="7" id="KW-0675">Receptor</keyword>
<dbReference type="InterPro" id="IPR039426">
    <property type="entry name" value="TonB-dep_rcpt-like"/>
</dbReference>
<keyword evidence="2" id="KW-0813">Transport</keyword>
<keyword evidence="3" id="KW-0812">Transmembrane</keyword>
<reference evidence="10" key="1">
    <citation type="submission" date="2018-05" db="EMBL/GenBank/DDBJ databases">
        <authorList>
            <person name="Lanie J.A."/>
            <person name="Ng W.-L."/>
            <person name="Kazmierczak K.M."/>
            <person name="Andrzejewski T.M."/>
            <person name="Davidsen T.M."/>
            <person name="Wayne K.J."/>
            <person name="Tettelin H."/>
            <person name="Glass J.I."/>
            <person name="Rusch D."/>
            <person name="Podicherti R."/>
            <person name="Tsui H.-C.T."/>
            <person name="Winkler M.E."/>
        </authorList>
    </citation>
    <scope>NUCLEOTIDE SEQUENCE</scope>
</reference>
<evidence type="ECO:0000256" key="2">
    <source>
        <dbReference type="ARBA" id="ARBA00022448"/>
    </source>
</evidence>
<dbReference type="AlphaFoldDB" id="A0A381PYE6"/>
<evidence type="ECO:0000256" key="8">
    <source>
        <dbReference type="ARBA" id="ARBA00023237"/>
    </source>
</evidence>
<keyword evidence="6" id="KW-0472">Membrane</keyword>
<dbReference type="EMBL" id="UINC01001107">
    <property type="protein sequence ID" value="SUZ71007.1"/>
    <property type="molecule type" value="Genomic_DNA"/>
</dbReference>
<dbReference type="Gene3D" id="2.40.170.20">
    <property type="entry name" value="TonB-dependent receptor, beta-barrel domain"/>
    <property type="match status" value="1"/>
</dbReference>
<dbReference type="GO" id="GO:0009279">
    <property type="term" value="C:cell outer membrane"/>
    <property type="evidence" value="ECO:0007669"/>
    <property type="project" value="UniProtKB-SubCell"/>
</dbReference>
<evidence type="ECO:0000313" key="10">
    <source>
        <dbReference type="EMBL" id="SUZ71007.1"/>
    </source>
</evidence>
<comment type="subcellular location">
    <subcellularLocation>
        <location evidence="1">Cell outer membrane</location>
        <topology evidence="1">Multi-pass membrane protein</topology>
    </subcellularLocation>
</comment>
<gene>
    <name evidence="10" type="ORF">METZ01_LOCUS23861</name>
</gene>
<dbReference type="InterPro" id="IPR036942">
    <property type="entry name" value="Beta-barrel_TonB_sf"/>
</dbReference>
<evidence type="ECO:0000256" key="3">
    <source>
        <dbReference type="ARBA" id="ARBA00022692"/>
    </source>
</evidence>
<feature type="non-terminal residue" evidence="10">
    <location>
        <position position="1"/>
    </location>
</feature>